<evidence type="ECO:0000259" key="9">
    <source>
        <dbReference type="PROSITE" id="PS50109"/>
    </source>
</evidence>
<gene>
    <name evidence="10" type="ORF">JKG61_09420</name>
</gene>
<proteinExistence type="predicted"/>
<evidence type="ECO:0000256" key="5">
    <source>
        <dbReference type="ARBA" id="ARBA00022741"/>
    </source>
</evidence>
<feature type="domain" description="Histidine kinase" evidence="9">
    <location>
        <begin position="150"/>
        <end position="363"/>
    </location>
</feature>
<name>A0ABS1R4N8_9SPHI</name>
<dbReference type="Gene3D" id="1.10.287.130">
    <property type="match status" value="1"/>
</dbReference>
<evidence type="ECO:0000313" key="11">
    <source>
        <dbReference type="Proteomes" id="UP000625283"/>
    </source>
</evidence>
<dbReference type="SMART" id="SM00387">
    <property type="entry name" value="HATPase_c"/>
    <property type="match status" value="1"/>
</dbReference>
<dbReference type="Pfam" id="PF08448">
    <property type="entry name" value="PAS_4"/>
    <property type="match status" value="1"/>
</dbReference>
<dbReference type="SUPFAM" id="SSF55874">
    <property type="entry name" value="ATPase domain of HSP90 chaperone/DNA topoisomerase II/histidine kinase"/>
    <property type="match status" value="1"/>
</dbReference>
<sequence>MKNINLNLLDALDHSPLATAIYDTADLRITYANAAMLDMWRRGPEILGRYFSEVFPGFTEEGFASILQKVWHTGITYRATDTPAVIVDGDSKYIRYFDFEYKALVDSEGDTYAILHTATDVTKHQIATSQLRLREEQLSFNNDLETLTYTLSHDLKNPLSIAKMGISFLKSQKDVLAFHNLQWYDTIAQALNNVENIVNQTVQLSIARSIANVQEMNQLDERIATWCQEVKLLYPQFKGNISLGQLLPLYGDIGAIYQIFINTISNAVKYSTCVQQPKIEIYSEQIDKGVVYFIRDNGIGIPEDELEQIFCVYGRGSNATKQQGTGIGLCLVKRLLERYRGTINISSKEGKGTLVRLFFPDLSALENN</sequence>
<dbReference type="Pfam" id="PF02518">
    <property type="entry name" value="HATPase_c"/>
    <property type="match status" value="1"/>
</dbReference>
<comment type="catalytic activity">
    <reaction evidence="1">
        <text>ATP + protein L-histidine = ADP + protein N-phospho-L-histidine.</text>
        <dbReference type="EC" id="2.7.13.3"/>
    </reaction>
</comment>
<evidence type="ECO:0000256" key="3">
    <source>
        <dbReference type="ARBA" id="ARBA00022553"/>
    </source>
</evidence>
<protein>
    <recommendedName>
        <fullName evidence="2">histidine kinase</fullName>
        <ecNumber evidence="2">2.7.13.3</ecNumber>
    </recommendedName>
</protein>
<dbReference type="InterPro" id="IPR035965">
    <property type="entry name" value="PAS-like_dom_sf"/>
</dbReference>
<dbReference type="EC" id="2.7.13.3" evidence="2"/>
<comment type="caution">
    <text evidence="10">The sequence shown here is derived from an EMBL/GenBank/DDBJ whole genome shotgun (WGS) entry which is preliminary data.</text>
</comment>
<dbReference type="InterPro" id="IPR004358">
    <property type="entry name" value="Sig_transdc_His_kin-like_C"/>
</dbReference>
<dbReference type="PROSITE" id="PS50109">
    <property type="entry name" value="HIS_KIN"/>
    <property type="match status" value="1"/>
</dbReference>
<dbReference type="InterPro" id="IPR003594">
    <property type="entry name" value="HATPase_dom"/>
</dbReference>
<dbReference type="PANTHER" id="PTHR42878:SF7">
    <property type="entry name" value="SENSOR HISTIDINE KINASE GLRK"/>
    <property type="match status" value="1"/>
</dbReference>
<dbReference type="InterPro" id="IPR036890">
    <property type="entry name" value="HATPase_C_sf"/>
</dbReference>
<reference evidence="10 11" key="1">
    <citation type="submission" date="2021-01" db="EMBL/GenBank/DDBJ databases">
        <title>C459-1 draft genome sequence.</title>
        <authorList>
            <person name="Zhang X.-F."/>
        </authorList>
    </citation>
    <scope>NUCLEOTIDE SEQUENCE [LARGE SCALE GENOMIC DNA]</scope>
    <source>
        <strain evidence="11">C459-1</strain>
    </source>
</reference>
<dbReference type="PRINTS" id="PR00344">
    <property type="entry name" value="BCTRLSENSOR"/>
</dbReference>
<dbReference type="CDD" id="cd00075">
    <property type="entry name" value="HATPase"/>
    <property type="match status" value="1"/>
</dbReference>
<evidence type="ECO:0000256" key="2">
    <source>
        <dbReference type="ARBA" id="ARBA00012438"/>
    </source>
</evidence>
<dbReference type="GO" id="GO:0016301">
    <property type="term" value="F:kinase activity"/>
    <property type="evidence" value="ECO:0007669"/>
    <property type="project" value="UniProtKB-KW"/>
</dbReference>
<evidence type="ECO:0000313" key="10">
    <source>
        <dbReference type="EMBL" id="MBL1408967.1"/>
    </source>
</evidence>
<dbReference type="SUPFAM" id="SSF55785">
    <property type="entry name" value="PYP-like sensor domain (PAS domain)"/>
    <property type="match status" value="1"/>
</dbReference>
<dbReference type="InterPro" id="IPR013656">
    <property type="entry name" value="PAS_4"/>
</dbReference>
<evidence type="ECO:0000256" key="7">
    <source>
        <dbReference type="ARBA" id="ARBA00022840"/>
    </source>
</evidence>
<keyword evidence="3" id="KW-0597">Phosphoprotein</keyword>
<dbReference type="InterPro" id="IPR003661">
    <property type="entry name" value="HisK_dim/P_dom"/>
</dbReference>
<dbReference type="Gene3D" id="3.30.565.10">
    <property type="entry name" value="Histidine kinase-like ATPase, C-terminal domain"/>
    <property type="match status" value="1"/>
</dbReference>
<dbReference type="RefSeq" id="WP_202102716.1">
    <property type="nucleotide sequence ID" value="NZ_JAERTY010000004.1"/>
</dbReference>
<dbReference type="InterPro" id="IPR005467">
    <property type="entry name" value="His_kinase_dom"/>
</dbReference>
<organism evidence="10 11">
    <name type="scientific">Sphingobacterium faecale</name>
    <dbReference type="NCBI Taxonomy" id="2803775"/>
    <lineage>
        <taxon>Bacteria</taxon>
        <taxon>Pseudomonadati</taxon>
        <taxon>Bacteroidota</taxon>
        <taxon>Sphingobacteriia</taxon>
        <taxon>Sphingobacteriales</taxon>
        <taxon>Sphingobacteriaceae</taxon>
        <taxon>Sphingobacterium</taxon>
    </lineage>
</organism>
<evidence type="ECO:0000256" key="6">
    <source>
        <dbReference type="ARBA" id="ARBA00022777"/>
    </source>
</evidence>
<keyword evidence="6 10" id="KW-0418">Kinase</keyword>
<dbReference type="Proteomes" id="UP000625283">
    <property type="component" value="Unassembled WGS sequence"/>
</dbReference>
<evidence type="ECO:0000256" key="8">
    <source>
        <dbReference type="ARBA" id="ARBA00023012"/>
    </source>
</evidence>
<keyword evidence="4" id="KW-0808">Transferase</keyword>
<keyword evidence="11" id="KW-1185">Reference proteome</keyword>
<accession>A0ABS1R4N8</accession>
<dbReference type="CDD" id="cd00082">
    <property type="entry name" value="HisKA"/>
    <property type="match status" value="1"/>
</dbReference>
<dbReference type="SUPFAM" id="SSF47384">
    <property type="entry name" value="Homodimeric domain of signal transducing histidine kinase"/>
    <property type="match status" value="1"/>
</dbReference>
<dbReference type="EMBL" id="JAERTY010000004">
    <property type="protein sequence ID" value="MBL1408967.1"/>
    <property type="molecule type" value="Genomic_DNA"/>
</dbReference>
<keyword evidence="5" id="KW-0547">Nucleotide-binding</keyword>
<dbReference type="PANTHER" id="PTHR42878">
    <property type="entry name" value="TWO-COMPONENT HISTIDINE KINASE"/>
    <property type="match status" value="1"/>
</dbReference>
<dbReference type="InterPro" id="IPR050351">
    <property type="entry name" value="BphY/WalK/GraS-like"/>
</dbReference>
<keyword evidence="8" id="KW-0902">Two-component regulatory system</keyword>
<keyword evidence="7" id="KW-0067">ATP-binding</keyword>
<dbReference type="SMART" id="SM00388">
    <property type="entry name" value="HisKA"/>
    <property type="match status" value="1"/>
</dbReference>
<dbReference type="Gene3D" id="3.30.450.20">
    <property type="entry name" value="PAS domain"/>
    <property type="match status" value="1"/>
</dbReference>
<evidence type="ECO:0000256" key="4">
    <source>
        <dbReference type="ARBA" id="ARBA00022679"/>
    </source>
</evidence>
<dbReference type="InterPro" id="IPR036097">
    <property type="entry name" value="HisK_dim/P_sf"/>
</dbReference>
<evidence type="ECO:0000256" key="1">
    <source>
        <dbReference type="ARBA" id="ARBA00000085"/>
    </source>
</evidence>